<evidence type="ECO:0008006" key="5">
    <source>
        <dbReference type="Google" id="ProtNLM"/>
    </source>
</evidence>
<evidence type="ECO:0000256" key="2">
    <source>
        <dbReference type="SAM" id="SignalP"/>
    </source>
</evidence>
<sequence length="403" mass="44405">MNPPPRAVPSRLAASAGSGATVLRTAAAALWLFAAGTAHAVLDCELNGRKVDPSDGSSTAGKTGLMRCKERETGELQREQQIQNGVFMGLARFYEKGKLAREHTLNAKGNIHGPAREFAPNGQVVREAVYDDGQEHGLVRSFYPGGQLRRVTFYPAVGTDRAFVEFTERGRMSALRCGEAPMLAPAADDARLCGFAGGPSQVELFDAGGILRSRVSYLAGKRVRSQSFYDNGKPSVQDEIVGSQRTERQFSSEGVKRRETVWLLIERSAVRQREQEFSEKGTLIRDQRWNPAGEPIGDDSYHLNGRPRSKSAYRGTGDARTVEITEFYDSGQRAAHGRYLVAGRGRQVPVGTHRRFSEKGILLAESSFDAKGRVTRERSWNEGGELQHDEHVFEDGSRKAYTP</sequence>
<comment type="caution">
    <text evidence="3">The sequence shown here is derived from an EMBL/GenBank/DDBJ whole genome shotgun (WGS) entry which is preliminary data.</text>
</comment>
<dbReference type="EMBL" id="RQXU01000006">
    <property type="protein sequence ID" value="RRH88565.1"/>
    <property type="molecule type" value="Genomic_DNA"/>
</dbReference>
<dbReference type="RefSeq" id="WP_124958823.1">
    <property type="nucleotide sequence ID" value="NZ_RQXU01000006.1"/>
</dbReference>
<dbReference type="AlphaFoldDB" id="A0A3P3EQF1"/>
<keyword evidence="2" id="KW-0732">Signal</keyword>
<evidence type="ECO:0000313" key="4">
    <source>
        <dbReference type="Proteomes" id="UP000271590"/>
    </source>
</evidence>
<dbReference type="InterPro" id="IPR011652">
    <property type="entry name" value="MORN_2"/>
</dbReference>
<name>A0A3P3EQF1_9BURK</name>
<dbReference type="Gene3D" id="3.90.930.1">
    <property type="match status" value="2"/>
</dbReference>
<dbReference type="Proteomes" id="UP000271590">
    <property type="component" value="Unassembled WGS sequence"/>
</dbReference>
<feature type="chain" id="PRO_5017957202" description="Antitoxin component YwqK of YwqJK toxin-antitoxin module" evidence="2">
    <location>
        <begin position="41"/>
        <end position="403"/>
    </location>
</feature>
<evidence type="ECO:0000256" key="1">
    <source>
        <dbReference type="SAM" id="MobiDB-lite"/>
    </source>
</evidence>
<proteinExistence type="predicted"/>
<accession>A0A3P3EQF1</accession>
<feature type="region of interest" description="Disordered" evidence="1">
    <location>
        <begin position="375"/>
        <end position="403"/>
    </location>
</feature>
<reference evidence="3 4" key="1">
    <citation type="submission" date="2018-11" db="EMBL/GenBank/DDBJ databases">
        <title>The genome of Variovorax sp T529.</title>
        <authorList>
            <person name="Gao J."/>
        </authorList>
    </citation>
    <scope>NUCLEOTIDE SEQUENCE [LARGE SCALE GENOMIC DNA]</scope>
    <source>
        <strain evidence="3 4">T529</strain>
    </source>
</reference>
<protein>
    <recommendedName>
        <fullName evidence="5">Antitoxin component YwqK of YwqJK toxin-antitoxin module</fullName>
    </recommendedName>
</protein>
<dbReference type="SUPFAM" id="SSF82185">
    <property type="entry name" value="Histone H3 K4-specific methyltransferase SET7/9 N-terminal domain"/>
    <property type="match status" value="1"/>
</dbReference>
<gene>
    <name evidence="3" type="ORF">EH244_13140</name>
</gene>
<organism evidence="3 4">
    <name type="scientific">Variovorax beijingensis</name>
    <dbReference type="NCBI Taxonomy" id="2496117"/>
    <lineage>
        <taxon>Bacteria</taxon>
        <taxon>Pseudomonadati</taxon>
        <taxon>Pseudomonadota</taxon>
        <taxon>Betaproteobacteria</taxon>
        <taxon>Burkholderiales</taxon>
        <taxon>Comamonadaceae</taxon>
        <taxon>Variovorax</taxon>
    </lineage>
</organism>
<feature type="signal peptide" evidence="2">
    <location>
        <begin position="1"/>
        <end position="40"/>
    </location>
</feature>
<dbReference type="Pfam" id="PF07661">
    <property type="entry name" value="MORN_2"/>
    <property type="match status" value="2"/>
</dbReference>
<evidence type="ECO:0000313" key="3">
    <source>
        <dbReference type="EMBL" id="RRH88565.1"/>
    </source>
</evidence>
<feature type="region of interest" description="Disordered" evidence="1">
    <location>
        <begin position="288"/>
        <end position="315"/>
    </location>
</feature>